<dbReference type="AlphaFoldDB" id="A0A0G3H4G7"/>
<reference evidence="4" key="2">
    <citation type="submission" date="2015-05" db="EMBL/GenBank/DDBJ databases">
        <title>Complete genome sequence of Corynebacterium testudinoris DSM 44614, recovered from necrotic lesions in the mouth of a tortoise.</title>
        <authorList>
            <person name="Ruckert C."/>
            <person name="Albersmeier A."/>
            <person name="Winkler A."/>
            <person name="Tauch A."/>
        </authorList>
    </citation>
    <scope>NUCLEOTIDE SEQUENCE [LARGE SCALE GENOMIC DNA]</scope>
    <source>
        <strain evidence="4">DSM 44614</strain>
    </source>
</reference>
<dbReference type="InterPro" id="IPR036390">
    <property type="entry name" value="WH_DNA-bd_sf"/>
</dbReference>
<keyword evidence="4" id="KW-1185">Reference proteome</keyword>
<dbReference type="Proteomes" id="UP000035540">
    <property type="component" value="Chromosome"/>
</dbReference>
<dbReference type="EMBL" id="CP011545">
    <property type="protein sequence ID" value="AKK08291.1"/>
    <property type="molecule type" value="Genomic_DNA"/>
</dbReference>
<dbReference type="Gene3D" id="1.10.10.10">
    <property type="entry name" value="Winged helix-like DNA-binding domain superfamily/Winged helix DNA-binding domain"/>
    <property type="match status" value="1"/>
</dbReference>
<dbReference type="SUPFAM" id="SSF46785">
    <property type="entry name" value="Winged helix' DNA-binding domain"/>
    <property type="match status" value="1"/>
</dbReference>
<feature type="domain" description="Transcriptional regulator HTH-type FeoC" evidence="2">
    <location>
        <begin position="18"/>
        <end position="62"/>
    </location>
</feature>
<reference evidence="3 4" key="1">
    <citation type="journal article" date="2015" name="Genome Announc.">
        <title>Complete Genome Sequence of the Type Strain Corynebacterium testudinoris DSM 44614, Recovered from Necrotic Lesions in the Mouth of a Tortoise.</title>
        <authorList>
            <person name="Ruckert C."/>
            <person name="Kriete M."/>
            <person name="Jaenicke S."/>
            <person name="Winkler A."/>
            <person name="Tauch A."/>
        </authorList>
    </citation>
    <scope>NUCLEOTIDE SEQUENCE [LARGE SCALE GENOMIC DNA]</scope>
    <source>
        <strain evidence="3 4">DSM 44614</strain>
    </source>
</reference>
<organism evidence="3 4">
    <name type="scientific">Corynebacterium testudinoris</name>
    <dbReference type="NCBI Taxonomy" id="136857"/>
    <lineage>
        <taxon>Bacteria</taxon>
        <taxon>Bacillati</taxon>
        <taxon>Actinomycetota</taxon>
        <taxon>Actinomycetes</taxon>
        <taxon>Mycobacteriales</taxon>
        <taxon>Corynebacteriaceae</taxon>
        <taxon>Corynebacterium</taxon>
    </lineage>
</organism>
<evidence type="ECO:0000313" key="3">
    <source>
        <dbReference type="EMBL" id="AKK08291.1"/>
    </source>
</evidence>
<proteinExistence type="predicted"/>
<sequence>MNPLGAVRDALAEGVLGRVLIAKQTGLHPATVDAILEHLTRTGELDTEVLASCPGGSCGSCTTGCPSHGPLILTLRKSAPANPSQPVDNLPLSTG</sequence>
<feature type="region of interest" description="Disordered" evidence="1">
    <location>
        <begin position="76"/>
        <end position="95"/>
    </location>
</feature>
<dbReference type="STRING" id="136857.CTEST_04215"/>
<protein>
    <submittedName>
        <fullName evidence="3">FeoC like transcriptional regulator</fullName>
    </submittedName>
</protein>
<dbReference type="KEGG" id="cted:CTEST_04215"/>
<gene>
    <name evidence="3" type="ORF">CTEST_04215</name>
</gene>
<dbReference type="Pfam" id="PF09012">
    <property type="entry name" value="FeoC"/>
    <property type="match status" value="1"/>
</dbReference>
<feature type="compositionally biased region" description="Polar residues" evidence="1">
    <location>
        <begin position="81"/>
        <end position="95"/>
    </location>
</feature>
<evidence type="ECO:0000259" key="2">
    <source>
        <dbReference type="Pfam" id="PF09012"/>
    </source>
</evidence>
<dbReference type="PATRIC" id="fig|136857.5.peg.833"/>
<evidence type="ECO:0000256" key="1">
    <source>
        <dbReference type="SAM" id="MobiDB-lite"/>
    </source>
</evidence>
<dbReference type="InterPro" id="IPR036388">
    <property type="entry name" value="WH-like_DNA-bd_sf"/>
</dbReference>
<dbReference type="InterPro" id="IPR015102">
    <property type="entry name" value="Tscrpt_reg_HTH_FeoC"/>
</dbReference>
<evidence type="ECO:0000313" key="4">
    <source>
        <dbReference type="Proteomes" id="UP000035540"/>
    </source>
</evidence>
<name>A0A0G3H4G7_9CORY</name>
<accession>A0A0G3H4G7</accession>
<dbReference type="RefSeq" id="WP_047252673.1">
    <property type="nucleotide sequence ID" value="NZ_CP011545.1"/>
</dbReference>